<organism evidence="9 10">
    <name type="scientific">Allocatelliglobosispora scoriae</name>
    <dbReference type="NCBI Taxonomy" id="643052"/>
    <lineage>
        <taxon>Bacteria</taxon>
        <taxon>Bacillati</taxon>
        <taxon>Actinomycetota</taxon>
        <taxon>Actinomycetes</taxon>
        <taxon>Micromonosporales</taxon>
        <taxon>Micromonosporaceae</taxon>
        <taxon>Allocatelliglobosispora</taxon>
    </lineage>
</organism>
<evidence type="ECO:0000256" key="7">
    <source>
        <dbReference type="SAM" id="Phobius"/>
    </source>
</evidence>
<comment type="similarity">
    <text evidence="6">Belongs to the ABC-4 integral membrane protein family.</text>
</comment>
<evidence type="ECO:0000256" key="1">
    <source>
        <dbReference type="ARBA" id="ARBA00004651"/>
    </source>
</evidence>
<dbReference type="AlphaFoldDB" id="A0A841BK05"/>
<keyword evidence="2" id="KW-1003">Cell membrane</keyword>
<keyword evidence="3 7" id="KW-0812">Transmembrane</keyword>
<dbReference type="PANTHER" id="PTHR30572:SF4">
    <property type="entry name" value="ABC TRANSPORTER PERMEASE YTRF"/>
    <property type="match status" value="1"/>
</dbReference>
<keyword evidence="4 7" id="KW-1133">Transmembrane helix</keyword>
<accession>A0A841BK05</accession>
<keyword evidence="10" id="KW-1185">Reference proteome</keyword>
<comment type="subcellular location">
    <subcellularLocation>
        <location evidence="1">Cell membrane</location>
        <topology evidence="1">Multi-pass membrane protein</topology>
    </subcellularLocation>
</comment>
<dbReference type="GO" id="GO:0005886">
    <property type="term" value="C:plasma membrane"/>
    <property type="evidence" value="ECO:0007669"/>
    <property type="project" value="UniProtKB-SubCell"/>
</dbReference>
<protein>
    <submittedName>
        <fullName evidence="9">Putative ABC transport system permease protein</fullName>
    </submittedName>
</protein>
<name>A0A841BK05_9ACTN</name>
<evidence type="ECO:0000256" key="2">
    <source>
        <dbReference type="ARBA" id="ARBA00022475"/>
    </source>
</evidence>
<feature type="transmembrane region" description="Helical" evidence="7">
    <location>
        <begin position="236"/>
        <end position="261"/>
    </location>
</feature>
<evidence type="ECO:0000256" key="5">
    <source>
        <dbReference type="ARBA" id="ARBA00023136"/>
    </source>
</evidence>
<dbReference type="RefSeq" id="WP_184831551.1">
    <property type="nucleotide sequence ID" value="NZ_JACHMN010000001.1"/>
</dbReference>
<dbReference type="Pfam" id="PF02687">
    <property type="entry name" value="FtsX"/>
    <property type="match status" value="2"/>
</dbReference>
<evidence type="ECO:0000313" key="9">
    <source>
        <dbReference type="EMBL" id="MBB5867150.1"/>
    </source>
</evidence>
<evidence type="ECO:0000313" key="10">
    <source>
        <dbReference type="Proteomes" id="UP000587527"/>
    </source>
</evidence>
<keyword evidence="5 7" id="KW-0472">Membrane</keyword>
<feature type="transmembrane region" description="Helical" evidence="7">
    <location>
        <begin position="701"/>
        <end position="729"/>
    </location>
</feature>
<feature type="transmembrane region" description="Helical" evidence="7">
    <location>
        <begin position="461"/>
        <end position="482"/>
    </location>
</feature>
<feature type="transmembrane region" description="Helical" evidence="7">
    <location>
        <begin position="409"/>
        <end position="432"/>
    </location>
</feature>
<proteinExistence type="inferred from homology"/>
<dbReference type="InterPro" id="IPR003838">
    <property type="entry name" value="ABC3_permease_C"/>
</dbReference>
<evidence type="ECO:0000256" key="3">
    <source>
        <dbReference type="ARBA" id="ARBA00022692"/>
    </source>
</evidence>
<feature type="transmembrane region" description="Helical" evidence="7">
    <location>
        <begin position="288"/>
        <end position="310"/>
    </location>
</feature>
<feature type="domain" description="ABC3 transporter permease C-terminal" evidence="8">
    <location>
        <begin position="240"/>
        <end position="358"/>
    </location>
</feature>
<feature type="transmembrane region" description="Helical" evidence="7">
    <location>
        <begin position="330"/>
        <end position="351"/>
    </location>
</feature>
<feature type="transmembrane region" description="Helical" evidence="7">
    <location>
        <begin position="379"/>
        <end position="397"/>
    </location>
</feature>
<evidence type="ECO:0000259" key="8">
    <source>
        <dbReference type="Pfam" id="PF02687"/>
    </source>
</evidence>
<dbReference type="InterPro" id="IPR050250">
    <property type="entry name" value="Macrolide_Exporter_MacB"/>
</dbReference>
<dbReference type="EMBL" id="JACHMN010000001">
    <property type="protein sequence ID" value="MBB5867150.1"/>
    <property type="molecule type" value="Genomic_DNA"/>
</dbReference>
<feature type="transmembrane region" description="Helical" evidence="7">
    <location>
        <begin position="749"/>
        <end position="769"/>
    </location>
</feature>
<dbReference type="Proteomes" id="UP000587527">
    <property type="component" value="Unassembled WGS sequence"/>
</dbReference>
<evidence type="ECO:0000256" key="4">
    <source>
        <dbReference type="ARBA" id="ARBA00022989"/>
    </source>
</evidence>
<sequence length="786" mass="78452">MLTPRRRALLGAFVAAASGVTVVALSTLLYASGQPAVPDRLAAAAVLVLSPAAGRADEFAESVPWSSARAAELVERLAAIDGVATAVPDRGFYAQLVLGGRPHTATVTGHGWASSGLGGVRLVTGRPPTRSGEIAVGSGLGLGAGSVVTLLTAAGPSTQTVTGVVDGPGIYLSDAVAAELAPGVRVIGVTVQPGADVRRVADMAANTTGARVLTGADRAAAEPRADARTRWIGMQVLTAMAALAGFVSVFVVASTFAFQVAQRRRELGLLRAIGATPRQVRRMIFGEALGVGAAASVTGVVLGTGLAFALAGVLVDAGFEPATFVVRFTAWPIALSLLLGPVVALAGAWAASRRAARVRPMEALREAVLESRPMGAARWIAGGLLTVAGTALAVGVATSDDAQEGGSLALYAAMALMTAAVALAPAFVPLVVRLLSWPLGRGRGATGMLVREGALSAPRRTAATAAPVLLTVAFAVLISGLVQTSAAAYAARRGAAVEAGSVIAPERGVPGLTDAAASAVPGSALLPTTVYADGKPIGALGVDPTALARLGVDLAELSGGTGAATASVAATLPSAVTFADGETVPVRVVAVLPDRSAPAGLLLPRATVRGHDPSALSSAILVDRPVAPPPGSGARLIDVAAYAAEADSAEDRLVWIFTLLLITVSAGYGAIAVANTLLMAAAHRVRDFRVLRLAGATNRQVIATVAAESALVVLIGTLLGAAVAVPALIAIRAGLSDQVGTPVGLVIPWPVVGGVVGLCLLLAVGASVLPARLALRRGTTVDGQIG</sequence>
<evidence type="ECO:0000256" key="6">
    <source>
        <dbReference type="ARBA" id="ARBA00038076"/>
    </source>
</evidence>
<comment type="caution">
    <text evidence="9">The sequence shown here is derived from an EMBL/GenBank/DDBJ whole genome shotgun (WGS) entry which is preliminary data.</text>
</comment>
<feature type="domain" description="ABC3 transporter permease C-terminal" evidence="8">
    <location>
        <begin position="661"/>
        <end position="776"/>
    </location>
</feature>
<gene>
    <name evidence="9" type="ORF">F4553_000529</name>
</gene>
<dbReference type="PANTHER" id="PTHR30572">
    <property type="entry name" value="MEMBRANE COMPONENT OF TRANSPORTER-RELATED"/>
    <property type="match status" value="1"/>
</dbReference>
<dbReference type="GO" id="GO:0022857">
    <property type="term" value="F:transmembrane transporter activity"/>
    <property type="evidence" value="ECO:0007669"/>
    <property type="project" value="TreeGrafter"/>
</dbReference>
<feature type="transmembrane region" description="Helical" evidence="7">
    <location>
        <begin position="653"/>
        <end position="680"/>
    </location>
</feature>
<reference evidence="9 10" key="1">
    <citation type="submission" date="2020-08" db="EMBL/GenBank/DDBJ databases">
        <title>Sequencing the genomes of 1000 actinobacteria strains.</title>
        <authorList>
            <person name="Klenk H.-P."/>
        </authorList>
    </citation>
    <scope>NUCLEOTIDE SEQUENCE [LARGE SCALE GENOMIC DNA]</scope>
    <source>
        <strain evidence="9 10">DSM 45362</strain>
    </source>
</reference>